<reference evidence="4 5" key="1">
    <citation type="submission" date="2016-10" db="EMBL/GenBank/DDBJ databases">
        <authorList>
            <person name="de Groot N.N."/>
        </authorList>
    </citation>
    <scope>NUCLEOTIDE SEQUENCE [LARGE SCALE GENOMIC DNA]</scope>
    <source>
        <strain evidence="4 5">DSM 43794</strain>
    </source>
</reference>
<evidence type="ECO:0000256" key="1">
    <source>
        <dbReference type="ARBA" id="ARBA00006096"/>
    </source>
</evidence>
<dbReference type="PANTHER" id="PTHR30023">
    <property type="entry name" value="D-ALANYL-D-ALANINE CARBOXYPEPTIDASE"/>
    <property type="match status" value="1"/>
</dbReference>
<dbReference type="GO" id="GO:0000270">
    <property type="term" value="P:peptidoglycan metabolic process"/>
    <property type="evidence" value="ECO:0007669"/>
    <property type="project" value="TreeGrafter"/>
</dbReference>
<dbReference type="PANTHER" id="PTHR30023:SF0">
    <property type="entry name" value="PENICILLIN-SENSITIVE CARBOXYPEPTIDASE A"/>
    <property type="match status" value="1"/>
</dbReference>
<dbReference type="AlphaFoldDB" id="A0A1H1AFY0"/>
<feature type="signal peptide" evidence="3">
    <location>
        <begin position="1"/>
        <end position="28"/>
    </location>
</feature>
<dbReference type="GO" id="GO:0006508">
    <property type="term" value="P:proteolysis"/>
    <property type="evidence" value="ECO:0007669"/>
    <property type="project" value="InterPro"/>
</dbReference>
<keyword evidence="3" id="KW-0732">Signal</keyword>
<keyword evidence="2" id="KW-0378">Hydrolase</keyword>
<sequence length="516" mass="54965">MRPTLMRSALAALAAGLVLSSASPPATAADPAAGVADLTHDLNRILADQRLDPARAGVLVKSLASGEELYARDADKIYTPASNAKLLTSAAAVETLGLDHRFTTEVLHTGRVAGRALVGDLYLKGTGDPTMLAADYDALAEKVADAGVKTVTGRLIADDTWFDDVRLGTDWAWDDEPWYYAAQISALTASPDTDYDPGTVIVSVAPGDGQGKPVKVSMTPETDYLKIVNKAVTGSTTDVLIERQHGTNTVEITGTVSDTYREWVTVDDPTGYAASLLRASLARHGVKVLGPTQRGATPDNARSLAKRESMPLRELLVPFMKLSNNMHAEILVKTMGRKVSGQGTWSAGLAVVEDFAKAHGVTTVRMRDGSGLSRVDGVTPEGIVTLLTALRDKPWFEEWYASLPVAGDADRMVGGTLRSRMRGTPAEGNVRAKTGSLTGVTSLSGYVTSADGEPLVFSIMLNQYLSASPKDIEDEIAVRLARFSRNAPADAPEIQPLRSKATEAEVECSWLKPAEC</sequence>
<dbReference type="InterPro" id="IPR012338">
    <property type="entry name" value="Beta-lactam/transpept-like"/>
</dbReference>
<dbReference type="SUPFAM" id="SSF56601">
    <property type="entry name" value="beta-lactamase/transpeptidase-like"/>
    <property type="match status" value="1"/>
</dbReference>
<dbReference type="Pfam" id="PF02113">
    <property type="entry name" value="Peptidase_S13"/>
    <property type="match status" value="1"/>
</dbReference>
<dbReference type="NCBIfam" id="TIGR00666">
    <property type="entry name" value="PBP4"/>
    <property type="match status" value="1"/>
</dbReference>
<dbReference type="GO" id="GO:0004185">
    <property type="term" value="F:serine-type carboxypeptidase activity"/>
    <property type="evidence" value="ECO:0007669"/>
    <property type="project" value="InterPro"/>
</dbReference>
<dbReference type="EMBL" id="FNKK01000002">
    <property type="protein sequence ID" value="SDQ38537.1"/>
    <property type="molecule type" value="Genomic_DNA"/>
</dbReference>
<organism evidence="4 5">
    <name type="scientific">Thermostaphylospora chromogena</name>
    <dbReference type="NCBI Taxonomy" id="35622"/>
    <lineage>
        <taxon>Bacteria</taxon>
        <taxon>Bacillati</taxon>
        <taxon>Actinomycetota</taxon>
        <taxon>Actinomycetes</taxon>
        <taxon>Streptosporangiales</taxon>
        <taxon>Thermomonosporaceae</taxon>
        <taxon>Thermostaphylospora</taxon>
    </lineage>
</organism>
<dbReference type="Gene3D" id="3.40.710.10">
    <property type="entry name" value="DD-peptidase/beta-lactamase superfamily"/>
    <property type="match status" value="2"/>
</dbReference>
<evidence type="ECO:0000256" key="3">
    <source>
        <dbReference type="SAM" id="SignalP"/>
    </source>
</evidence>
<feature type="chain" id="PRO_5011787858" evidence="3">
    <location>
        <begin position="29"/>
        <end position="516"/>
    </location>
</feature>
<evidence type="ECO:0000313" key="4">
    <source>
        <dbReference type="EMBL" id="SDQ38537.1"/>
    </source>
</evidence>
<keyword evidence="4" id="KW-0121">Carboxypeptidase</keyword>
<keyword evidence="5" id="KW-1185">Reference proteome</keyword>
<keyword evidence="4" id="KW-0645">Protease</keyword>
<proteinExistence type="inferred from homology"/>
<protein>
    <submittedName>
        <fullName evidence="4">D-alanyl-D-alanine carboxypeptidase / D-alanyl-D-alanine-endopeptidase (Penicillin-binding protein 4)</fullName>
    </submittedName>
</protein>
<dbReference type="Proteomes" id="UP000217103">
    <property type="component" value="Unassembled WGS sequence"/>
</dbReference>
<dbReference type="RefSeq" id="WP_242659035.1">
    <property type="nucleotide sequence ID" value="NZ_FNKK01000002.1"/>
</dbReference>
<dbReference type="Gene3D" id="3.50.80.20">
    <property type="entry name" value="D-Ala-D-Ala carboxypeptidase C, peptidase S13"/>
    <property type="match status" value="1"/>
</dbReference>
<dbReference type="STRING" id="35622.SAMN04489764_0475"/>
<accession>A0A1H1AFY0</accession>
<dbReference type="InterPro" id="IPR000667">
    <property type="entry name" value="Peptidase_S13"/>
</dbReference>
<evidence type="ECO:0000313" key="5">
    <source>
        <dbReference type="Proteomes" id="UP000217103"/>
    </source>
</evidence>
<gene>
    <name evidence="4" type="ORF">SAMN04489764_0475</name>
</gene>
<dbReference type="PRINTS" id="PR00922">
    <property type="entry name" value="DADACBPTASE3"/>
</dbReference>
<evidence type="ECO:0000256" key="2">
    <source>
        <dbReference type="ARBA" id="ARBA00022801"/>
    </source>
</evidence>
<name>A0A1H1AFY0_9ACTN</name>
<comment type="similarity">
    <text evidence="1">Belongs to the peptidase S13 family.</text>
</comment>